<dbReference type="InterPro" id="IPR012328">
    <property type="entry name" value="Chalcone/stilbene_synt_C"/>
</dbReference>
<sequence length="361" mass="38892">MNINTRDSHAPYILACAHDVPETSYTQHEVCDNLGIKDGRIRSIFINSGISKRHLSIKEMAKSEPNAESHGEMLNRHEYSALELGANAINKCLTKIGKTVEDIACICCVTSTGFLVPALSARFCQSLGLSEFCNRIDIVGMGCSAGLNGLDAVKNWSVVNPGKLAIVVCTEICSAAYLEDGTIATSVVNSLFGDGASAAAVVSEPADKILPAGAVRLLDKLSLTESEGIGMMKFDWNDEQHKNSFYLSKDVPYVVGSKVEKVINRLLGERSLSVSDIDHWIVHSGGKKVIDSICINLGLTKNDLRHTRSVLNDFGNLSSGSFLFSLERLQNEKTANKGDLGVLMTMGPGAAIETALVQWAE</sequence>
<dbReference type="InterPro" id="IPR001099">
    <property type="entry name" value="Chalcone/stilbene_synt_N"/>
</dbReference>
<keyword evidence="2" id="KW-0808">Transferase</keyword>
<dbReference type="CDD" id="cd00831">
    <property type="entry name" value="CHS_like"/>
    <property type="match status" value="1"/>
</dbReference>
<dbReference type="Pfam" id="PF02797">
    <property type="entry name" value="Chal_sti_synt_C"/>
    <property type="match status" value="1"/>
</dbReference>
<dbReference type="SUPFAM" id="SSF53901">
    <property type="entry name" value="Thiolase-like"/>
    <property type="match status" value="1"/>
</dbReference>
<dbReference type="InterPro" id="IPR016039">
    <property type="entry name" value="Thiolase-like"/>
</dbReference>
<dbReference type="EMBL" id="MRWE01000015">
    <property type="protein sequence ID" value="ORJ25490.1"/>
    <property type="molecule type" value="Genomic_DNA"/>
</dbReference>
<feature type="active site" description="Acyl-thioester intermediate" evidence="3">
    <location>
        <position position="143"/>
    </location>
</feature>
<evidence type="ECO:0000259" key="4">
    <source>
        <dbReference type="Pfam" id="PF00195"/>
    </source>
</evidence>
<dbReference type="InterPro" id="IPR011141">
    <property type="entry name" value="Polyketide_synthase_type-III"/>
</dbReference>
<gene>
    <name evidence="6" type="ORF">BS640_10835</name>
</gene>
<evidence type="ECO:0000256" key="3">
    <source>
        <dbReference type="PIRSR" id="PIRSR000451-1"/>
    </source>
</evidence>
<evidence type="ECO:0000313" key="7">
    <source>
        <dbReference type="Proteomes" id="UP000192536"/>
    </source>
</evidence>
<dbReference type="RefSeq" id="WP_084912548.1">
    <property type="nucleotide sequence ID" value="NZ_CP049603.1"/>
</dbReference>
<dbReference type="PANTHER" id="PTHR11877">
    <property type="entry name" value="HYDROXYMETHYLGLUTARYL-COA SYNTHASE"/>
    <property type="match status" value="1"/>
</dbReference>
<evidence type="ECO:0000256" key="1">
    <source>
        <dbReference type="ARBA" id="ARBA00005531"/>
    </source>
</evidence>
<proteinExistence type="inferred from homology"/>
<accession>A0A1X0WFC1</accession>
<dbReference type="GO" id="GO:0030639">
    <property type="term" value="P:polyketide biosynthetic process"/>
    <property type="evidence" value="ECO:0007669"/>
    <property type="project" value="TreeGrafter"/>
</dbReference>
<dbReference type="NCBIfam" id="NF042429">
    <property type="entry name" value="DHPHCoAsyn_DpgA"/>
    <property type="match status" value="1"/>
</dbReference>
<dbReference type="PANTHER" id="PTHR11877:SF46">
    <property type="entry name" value="TYPE III POLYKETIDE SYNTHASE A"/>
    <property type="match status" value="1"/>
</dbReference>
<evidence type="ECO:0000256" key="2">
    <source>
        <dbReference type="ARBA" id="ARBA00022679"/>
    </source>
</evidence>
<comment type="caution">
    <text evidence="6">The sequence shown here is derived from an EMBL/GenBank/DDBJ whole genome shotgun (WGS) entry which is preliminary data.</text>
</comment>
<dbReference type="STRING" id="1646377.BS640_10835"/>
<dbReference type="Pfam" id="PF00195">
    <property type="entry name" value="Chal_sti_synt_N"/>
    <property type="match status" value="1"/>
</dbReference>
<name>A0A1X0WFC1_9GAMM</name>
<keyword evidence="7" id="KW-1185">Reference proteome</keyword>
<dbReference type="Proteomes" id="UP000192536">
    <property type="component" value="Unassembled WGS sequence"/>
</dbReference>
<comment type="similarity">
    <text evidence="1">Belongs to the thiolase-like superfamily. Chalcone/stilbene synthases family.</text>
</comment>
<evidence type="ECO:0000259" key="5">
    <source>
        <dbReference type="Pfam" id="PF02797"/>
    </source>
</evidence>
<feature type="domain" description="Chalcone/stilbene synthase C-terminal" evidence="5">
    <location>
        <begin position="244"/>
        <end position="358"/>
    </location>
</feature>
<feature type="domain" description="Chalcone/stilbene synthase N-terminal" evidence="4">
    <location>
        <begin position="24"/>
        <end position="205"/>
    </location>
</feature>
<dbReference type="AlphaFoldDB" id="A0A1X0WFC1"/>
<dbReference type="GO" id="GO:0016747">
    <property type="term" value="F:acyltransferase activity, transferring groups other than amino-acyl groups"/>
    <property type="evidence" value="ECO:0007669"/>
    <property type="project" value="InterPro"/>
</dbReference>
<dbReference type="PIRSF" id="PIRSF000451">
    <property type="entry name" value="PKS_III"/>
    <property type="match status" value="1"/>
</dbReference>
<dbReference type="InterPro" id="IPR053446">
    <property type="entry name" value="DPA-CoA_Synthase"/>
</dbReference>
<reference evidence="6 7" key="1">
    <citation type="journal article" date="2017" name="Int. J. Syst. Evol. Microbiol.">
        <title>Rouxiella badensis sp. nov. and Rouxiella silvae sp. nov. isolated from peat bog soil in Germany and emendation of the genus description.</title>
        <authorList>
            <person name="Le Fleche-Mateos A."/>
            <person name="Kugler J.H."/>
            <person name="Hansen S.H."/>
            <person name="Syldatk C."/>
            <person name="Hausmann R."/>
            <person name="Lomprez F."/>
            <person name="Vandenbogaert M."/>
            <person name="Manuguerra J.C."/>
            <person name="Grimont P.A."/>
        </authorList>
    </citation>
    <scope>NUCLEOTIDE SEQUENCE [LARGE SCALE GENOMIC DNA]</scope>
    <source>
        <strain evidence="6 7">DSM 100043</strain>
    </source>
</reference>
<organism evidence="6 7">
    <name type="scientific">Rouxiella badensis</name>
    <dbReference type="NCBI Taxonomy" id="1646377"/>
    <lineage>
        <taxon>Bacteria</taxon>
        <taxon>Pseudomonadati</taxon>
        <taxon>Pseudomonadota</taxon>
        <taxon>Gammaproteobacteria</taxon>
        <taxon>Enterobacterales</taxon>
        <taxon>Yersiniaceae</taxon>
        <taxon>Rouxiella</taxon>
    </lineage>
</organism>
<dbReference type="Gene3D" id="3.40.47.10">
    <property type="match status" value="2"/>
</dbReference>
<protein>
    <submittedName>
        <fullName evidence="6">Type III polyketide synthase</fullName>
    </submittedName>
</protein>
<evidence type="ECO:0000313" key="6">
    <source>
        <dbReference type="EMBL" id="ORJ25490.1"/>
    </source>
</evidence>